<name>A0A1W9HRX1_9HYPH</name>
<reference evidence="5 6" key="1">
    <citation type="journal article" date="2017" name="Water Res.">
        <title>Comammox in drinking water systems.</title>
        <authorList>
            <person name="Wang Y."/>
            <person name="Ma L."/>
            <person name="Mao Y."/>
            <person name="Jiang X."/>
            <person name="Xia Y."/>
            <person name="Yu K."/>
            <person name="Li B."/>
            <person name="Zhang T."/>
        </authorList>
    </citation>
    <scope>NUCLEOTIDE SEQUENCE [LARGE SCALE GENOMIC DNA]</scope>
    <source>
        <strain evidence="5">SG_bin8</strain>
    </source>
</reference>
<accession>A0A1W9HRX1</accession>
<feature type="chain" id="PRO_5013094559" evidence="4">
    <location>
        <begin position="29"/>
        <end position="252"/>
    </location>
</feature>
<keyword evidence="4" id="KW-0732">Signal</keyword>
<evidence type="ECO:0000313" key="5">
    <source>
        <dbReference type="EMBL" id="OQW50209.1"/>
    </source>
</evidence>
<dbReference type="InterPro" id="IPR036291">
    <property type="entry name" value="NAD(P)-bd_dom_sf"/>
</dbReference>
<gene>
    <name evidence="5" type="ORF">A4S15_00840</name>
</gene>
<evidence type="ECO:0000313" key="6">
    <source>
        <dbReference type="Proteomes" id="UP000192872"/>
    </source>
</evidence>
<evidence type="ECO:0000256" key="3">
    <source>
        <dbReference type="ARBA" id="ARBA00023027"/>
    </source>
</evidence>
<feature type="signal peptide" evidence="4">
    <location>
        <begin position="1"/>
        <end position="28"/>
    </location>
</feature>
<keyword evidence="3" id="KW-0520">NAD</keyword>
<evidence type="ECO:0000256" key="1">
    <source>
        <dbReference type="ARBA" id="ARBA00006484"/>
    </source>
</evidence>
<dbReference type="PRINTS" id="PR00080">
    <property type="entry name" value="SDRFAMILY"/>
</dbReference>
<dbReference type="STRING" id="1827387.A4S15_00840"/>
<dbReference type="Proteomes" id="UP000192872">
    <property type="component" value="Unassembled WGS sequence"/>
</dbReference>
<dbReference type="RefSeq" id="WP_376800181.1">
    <property type="nucleotide sequence ID" value="NZ_DBNB01000028.1"/>
</dbReference>
<dbReference type="Gene3D" id="3.40.50.720">
    <property type="entry name" value="NAD(P)-binding Rossmann-like Domain"/>
    <property type="match status" value="1"/>
</dbReference>
<organism evidence="5 6">
    <name type="scientific">Candidatus Raskinella chloraquaticus</name>
    <dbReference type="NCBI Taxonomy" id="1951219"/>
    <lineage>
        <taxon>Bacteria</taxon>
        <taxon>Pseudomonadati</taxon>
        <taxon>Pseudomonadota</taxon>
        <taxon>Alphaproteobacteria</taxon>
        <taxon>Hyphomicrobiales</taxon>
        <taxon>Phreatobacteraceae</taxon>
        <taxon>Candidatus Raskinella</taxon>
    </lineage>
</organism>
<dbReference type="FunFam" id="3.40.50.720:FF:000084">
    <property type="entry name" value="Short-chain dehydrogenase reductase"/>
    <property type="match status" value="1"/>
</dbReference>
<sequence length="252" mass="26271">MSARLSGKIAVVTAAAAGIGLATARALAAEGARVIATDINREALDAALTGVRGVKRRRLDVRSTRQVAALAGKIGPVDILFNAAGFVHHGTVLTTDQAAWDFSFDLNVASMHRMIQAFLPGMLEKGGGSIVNVASGASSVRGIPNRYVYGTTKAAVIGLTKAVAADFIRQGIRCNAICPGTIESPSLDQRIATLAKAEGKDETVVRKAFIDRQPIGRLGTAHEVAMLAVYLASDEASYTTGTIHIIDGGFSL</sequence>
<dbReference type="SUPFAM" id="SSF51735">
    <property type="entry name" value="NAD(P)-binding Rossmann-fold domains"/>
    <property type="match status" value="1"/>
</dbReference>
<dbReference type="AlphaFoldDB" id="A0A1W9HRX1"/>
<dbReference type="EMBL" id="LWDL01000026">
    <property type="protein sequence ID" value="OQW50209.1"/>
    <property type="molecule type" value="Genomic_DNA"/>
</dbReference>
<keyword evidence="2" id="KW-0560">Oxidoreductase</keyword>
<evidence type="ECO:0000256" key="2">
    <source>
        <dbReference type="ARBA" id="ARBA00023002"/>
    </source>
</evidence>
<dbReference type="PANTHER" id="PTHR43477">
    <property type="entry name" value="DIHYDROANTICAPSIN 7-DEHYDROGENASE"/>
    <property type="match status" value="1"/>
</dbReference>
<dbReference type="PRINTS" id="PR00081">
    <property type="entry name" value="GDHRDH"/>
</dbReference>
<comment type="similarity">
    <text evidence="1">Belongs to the short-chain dehydrogenases/reductases (SDR) family.</text>
</comment>
<proteinExistence type="inferred from homology"/>
<dbReference type="InterPro" id="IPR002347">
    <property type="entry name" value="SDR_fam"/>
</dbReference>
<dbReference type="InterPro" id="IPR051122">
    <property type="entry name" value="SDR_DHRS6-like"/>
</dbReference>
<evidence type="ECO:0000256" key="4">
    <source>
        <dbReference type="SAM" id="SignalP"/>
    </source>
</evidence>
<protein>
    <submittedName>
        <fullName evidence="5">NAD(P)-dependent oxidoreductase</fullName>
    </submittedName>
</protein>
<comment type="caution">
    <text evidence="5">The sequence shown here is derived from an EMBL/GenBank/DDBJ whole genome shotgun (WGS) entry which is preliminary data.</text>
</comment>
<dbReference type="PANTHER" id="PTHR43477:SF4">
    <property type="entry name" value="DEHYDROGENASE_REDUCTASE SDR FAMILY MEMBER 6"/>
    <property type="match status" value="1"/>
</dbReference>
<dbReference type="GO" id="GO:0016491">
    <property type="term" value="F:oxidoreductase activity"/>
    <property type="evidence" value="ECO:0007669"/>
    <property type="project" value="UniProtKB-KW"/>
</dbReference>
<dbReference type="Pfam" id="PF13561">
    <property type="entry name" value="adh_short_C2"/>
    <property type="match status" value="1"/>
</dbReference>